<reference evidence="1 2" key="1">
    <citation type="submission" date="2018-05" db="EMBL/GenBank/DDBJ databases">
        <title>Integrated omic analyses show evidence that a Ca. Accumulibacter phosphatis strain performs denitrification under micro-aerobic conditions.</title>
        <authorList>
            <person name="Camejo P.Y."/>
            <person name="Katherine M.D."/>
            <person name="Daniel N.R."/>
        </authorList>
    </citation>
    <scope>NUCLEOTIDE SEQUENCE [LARGE SCALE GENOMIC DNA]</scope>
    <source>
        <strain evidence="1">UW-LDO-IC</strain>
    </source>
</reference>
<keyword evidence="1" id="KW-0378">Hydrolase</keyword>
<dbReference type="GO" id="GO:0016787">
    <property type="term" value="F:hydrolase activity"/>
    <property type="evidence" value="ECO:0007669"/>
    <property type="project" value="UniProtKB-KW"/>
</dbReference>
<sequence length="483" mass="53036">MTDRESRIEALSSDQAIALLRRFVRAIGRGVAAPALALPRADSLFKALSVSSDTVDRPLDGDLAKSALRVVASDERFSDALSSMLSQADKIQSFTRGATCLETADVMAVLETQLSPESNHTRAADDGSGEGRHTLVRGLARQLAAYVGFEQTGPQSDAEYRVWYATTRKPLNAKNAALGFGVERDDSVHYGNCRVFIPRSHKVGSLGSPWWKRLLTFTDDRLCMLAVETLNTESFWQQVGEQLTQCPADDRDAVVFIHGFNVDFQEAALRAAQIGFDLQIKGAMAFYSWASRGDVARYPADEAAIELDEDPIADFLCDFALRTSARRVHVIAHSMGNRAVLRAVHKIAQEVRQRVGVHFGQIILAAADVDSRKFLQLCSAYPKLAERTTMYVSTRDAAVEASRWLHDFPRAGLMPPVTVAPGIDTVNAVNTDLTLLGHGYVAQAREVVCDVHALINKGEAPERRFGLRAMSTDRGEPYWLIGA</sequence>
<dbReference type="InterPro" id="IPR029058">
    <property type="entry name" value="AB_hydrolase_fold"/>
</dbReference>
<name>A0A369XFW4_9PROT</name>
<evidence type="ECO:0000313" key="2">
    <source>
        <dbReference type="Proteomes" id="UP000253831"/>
    </source>
</evidence>
<proteinExistence type="predicted"/>
<dbReference type="PANTHER" id="PTHR36513:SF1">
    <property type="entry name" value="TRANSMEMBRANE PROTEIN"/>
    <property type="match status" value="1"/>
</dbReference>
<dbReference type="Proteomes" id="UP000253831">
    <property type="component" value="Unassembled WGS sequence"/>
</dbReference>
<comment type="caution">
    <text evidence="1">The sequence shown here is derived from an EMBL/GenBank/DDBJ whole genome shotgun (WGS) entry which is preliminary data.</text>
</comment>
<dbReference type="PANTHER" id="PTHR36513">
    <property type="entry name" value="ABC TRANSMEMBRANE TYPE-1 DOMAIN-CONTAINING PROTEIN"/>
    <property type="match status" value="1"/>
</dbReference>
<gene>
    <name evidence="1" type="ORF">DVS81_20375</name>
</gene>
<dbReference type="EMBL" id="QPGA01000097">
    <property type="protein sequence ID" value="RDE48754.1"/>
    <property type="molecule type" value="Genomic_DNA"/>
</dbReference>
<dbReference type="InterPro" id="IPR010297">
    <property type="entry name" value="DUF900_hydrolase"/>
</dbReference>
<dbReference type="Gene3D" id="3.40.50.1820">
    <property type="entry name" value="alpha/beta hydrolase"/>
    <property type="match status" value="1"/>
</dbReference>
<protein>
    <submittedName>
        <fullName evidence="1">Alpha/beta fold hydrolase</fullName>
    </submittedName>
</protein>
<dbReference type="AlphaFoldDB" id="A0A369XFW4"/>
<dbReference type="Pfam" id="PF05990">
    <property type="entry name" value="DUF900"/>
    <property type="match status" value="1"/>
</dbReference>
<dbReference type="SUPFAM" id="SSF53474">
    <property type="entry name" value="alpha/beta-Hydrolases"/>
    <property type="match status" value="1"/>
</dbReference>
<accession>A0A369XFW4</accession>
<organism evidence="1 2">
    <name type="scientific">Candidatus Accumulibacter meliphilus</name>
    <dbReference type="NCBI Taxonomy" id="2211374"/>
    <lineage>
        <taxon>Bacteria</taxon>
        <taxon>Pseudomonadati</taxon>
        <taxon>Pseudomonadota</taxon>
        <taxon>Betaproteobacteria</taxon>
        <taxon>Candidatus Accumulibacter</taxon>
    </lineage>
</organism>
<evidence type="ECO:0000313" key="1">
    <source>
        <dbReference type="EMBL" id="RDE48754.1"/>
    </source>
</evidence>